<dbReference type="SUPFAM" id="SSF53756">
    <property type="entry name" value="UDP-Glycosyltransferase/glycogen phosphorylase"/>
    <property type="match status" value="1"/>
</dbReference>
<evidence type="ECO:0000313" key="3">
    <source>
        <dbReference type="EMBL" id="OGK52886.1"/>
    </source>
</evidence>
<evidence type="ECO:0008006" key="5">
    <source>
        <dbReference type="Google" id="ProtNLM"/>
    </source>
</evidence>
<evidence type="ECO:0000259" key="1">
    <source>
        <dbReference type="Pfam" id="PF00534"/>
    </source>
</evidence>
<reference evidence="3 4" key="1">
    <citation type="journal article" date="2016" name="Nat. Commun.">
        <title>Thousands of microbial genomes shed light on interconnected biogeochemical processes in an aquifer system.</title>
        <authorList>
            <person name="Anantharaman K."/>
            <person name="Brown C.T."/>
            <person name="Hug L.A."/>
            <person name="Sharon I."/>
            <person name="Castelle C.J."/>
            <person name="Probst A.J."/>
            <person name="Thomas B.C."/>
            <person name="Singh A."/>
            <person name="Wilkins M.J."/>
            <person name="Karaoz U."/>
            <person name="Brodie E.L."/>
            <person name="Williams K.H."/>
            <person name="Hubbard S.S."/>
            <person name="Banfield J.F."/>
        </authorList>
    </citation>
    <scope>NUCLEOTIDE SEQUENCE [LARGE SCALE GENOMIC DNA]</scope>
</reference>
<accession>A0A1F7JB90</accession>
<evidence type="ECO:0000259" key="2">
    <source>
        <dbReference type="Pfam" id="PF13439"/>
    </source>
</evidence>
<dbReference type="Proteomes" id="UP000178857">
    <property type="component" value="Unassembled WGS sequence"/>
</dbReference>
<dbReference type="InterPro" id="IPR050194">
    <property type="entry name" value="Glycosyltransferase_grp1"/>
</dbReference>
<feature type="domain" description="Glycosyltransferase subfamily 4-like N-terminal" evidence="2">
    <location>
        <begin position="19"/>
        <end position="180"/>
    </location>
</feature>
<sequence>MKKKLKIAMVMPYDPSQTGGAQEHLYFLSRALNKLGHKVDIYGPTGKGYKYKNYYNISKPLFVSIGGNAFNLTTELNQSKKLILSMDKKKYHLLHFHDYHIPFVNSEIIKNVKIPKVASFHSAWDDNSFFNTFLPIMALFKDDFSKHFSGSIYVSKLSQARWKNLSKRGLSSAMIYNGVDKVFTPAKKKKNSAPTILFLSRLVTRKGGKYLVRAMKKVVEAIPNVKLTIVGKGPVKKTLMDYVRNNKLRKNVIFAGEIFGNKKIKYYQEADIFCAPYTNEAFGLTMIEAMACGVPVVGFKNSATKEIFKDCPDKEFFVEPKDTNGLADSLIELLTNDKRRKNLSRWCLKESKKYSWDKAAEETEKFYYRVLNKI</sequence>
<dbReference type="PANTHER" id="PTHR45947:SF3">
    <property type="entry name" value="SULFOQUINOVOSYL TRANSFERASE SQD2"/>
    <property type="match status" value="1"/>
</dbReference>
<proteinExistence type="predicted"/>
<comment type="caution">
    <text evidence="3">The sequence shown here is derived from an EMBL/GenBank/DDBJ whole genome shotgun (WGS) entry which is preliminary data.</text>
</comment>
<name>A0A1F7JB90_9BACT</name>
<feature type="domain" description="Glycosyl transferase family 1" evidence="1">
    <location>
        <begin position="187"/>
        <end position="344"/>
    </location>
</feature>
<dbReference type="Gene3D" id="3.40.50.2000">
    <property type="entry name" value="Glycogen Phosphorylase B"/>
    <property type="match status" value="2"/>
</dbReference>
<dbReference type="CDD" id="cd03801">
    <property type="entry name" value="GT4_PimA-like"/>
    <property type="match status" value="1"/>
</dbReference>
<dbReference type="AlphaFoldDB" id="A0A1F7JB90"/>
<evidence type="ECO:0000313" key="4">
    <source>
        <dbReference type="Proteomes" id="UP000178857"/>
    </source>
</evidence>
<dbReference type="InterPro" id="IPR028098">
    <property type="entry name" value="Glyco_trans_4-like_N"/>
</dbReference>
<gene>
    <name evidence="3" type="ORF">A2970_02115</name>
</gene>
<protein>
    <recommendedName>
        <fullName evidence="5">Glycosyl transferase family 1 domain-containing protein</fullName>
    </recommendedName>
</protein>
<dbReference type="EMBL" id="MGAT01000012">
    <property type="protein sequence ID" value="OGK52886.1"/>
    <property type="molecule type" value="Genomic_DNA"/>
</dbReference>
<dbReference type="STRING" id="1802069.A2970_02115"/>
<dbReference type="InterPro" id="IPR001296">
    <property type="entry name" value="Glyco_trans_1"/>
</dbReference>
<organism evidence="3 4">
    <name type="scientific">Candidatus Roizmanbacteria bacterium RIFCSPLOWO2_01_FULL_44_13</name>
    <dbReference type="NCBI Taxonomy" id="1802069"/>
    <lineage>
        <taxon>Bacteria</taxon>
        <taxon>Candidatus Roizmaniibacteriota</taxon>
    </lineage>
</organism>
<dbReference type="Pfam" id="PF00534">
    <property type="entry name" value="Glycos_transf_1"/>
    <property type="match status" value="1"/>
</dbReference>
<dbReference type="PANTHER" id="PTHR45947">
    <property type="entry name" value="SULFOQUINOVOSYL TRANSFERASE SQD2"/>
    <property type="match status" value="1"/>
</dbReference>
<dbReference type="Pfam" id="PF13439">
    <property type="entry name" value="Glyco_transf_4"/>
    <property type="match status" value="1"/>
</dbReference>
<dbReference type="GO" id="GO:0016757">
    <property type="term" value="F:glycosyltransferase activity"/>
    <property type="evidence" value="ECO:0007669"/>
    <property type="project" value="InterPro"/>
</dbReference>